<feature type="compositionally biased region" description="Acidic residues" evidence="2">
    <location>
        <begin position="752"/>
        <end position="762"/>
    </location>
</feature>
<dbReference type="OrthoDB" id="289799at2759"/>
<dbReference type="VEuPathDB" id="CryptoDB:Vbra_1706"/>
<feature type="compositionally biased region" description="Basic and acidic residues" evidence="2">
    <location>
        <begin position="1"/>
        <end position="28"/>
    </location>
</feature>
<accession>A0A0G4EU30</accession>
<feature type="region of interest" description="Disordered" evidence="2">
    <location>
        <begin position="1"/>
        <end position="64"/>
    </location>
</feature>
<feature type="compositionally biased region" description="Basic residues" evidence="2">
    <location>
        <begin position="1004"/>
        <end position="1029"/>
    </location>
</feature>
<dbReference type="InterPro" id="IPR021869">
    <property type="entry name" value="RNase_Zc3h12_NYN"/>
</dbReference>
<dbReference type="Proteomes" id="UP000041254">
    <property type="component" value="Unassembled WGS sequence"/>
</dbReference>
<dbReference type="InParanoid" id="A0A0G4EU30"/>
<dbReference type="PANTHER" id="PTHR15696:SF0">
    <property type="entry name" value="TELOMERASE-BINDING PROTEIN EST1A"/>
    <property type="match status" value="1"/>
</dbReference>
<keyword evidence="6" id="KW-1185">Reference proteome</keyword>
<dbReference type="InterPro" id="IPR018834">
    <property type="entry name" value="DNA/RNA-bd_Est1-type"/>
</dbReference>
<feature type="compositionally biased region" description="Low complexity" evidence="2">
    <location>
        <begin position="735"/>
        <end position="746"/>
    </location>
</feature>
<feature type="region of interest" description="Disordered" evidence="2">
    <location>
        <begin position="486"/>
        <end position="518"/>
    </location>
</feature>
<feature type="compositionally biased region" description="Pro residues" evidence="2">
    <location>
        <begin position="666"/>
        <end position="680"/>
    </location>
</feature>
<dbReference type="GO" id="GO:0000184">
    <property type="term" value="P:nuclear-transcribed mRNA catabolic process, nonsense-mediated decay"/>
    <property type="evidence" value="ECO:0007669"/>
    <property type="project" value="TreeGrafter"/>
</dbReference>
<evidence type="ECO:0000259" key="3">
    <source>
        <dbReference type="Pfam" id="PF10373"/>
    </source>
</evidence>
<name>A0A0G4EU30_VITBC</name>
<feature type="compositionally biased region" description="Pro residues" evidence="2">
    <location>
        <begin position="776"/>
        <end position="785"/>
    </location>
</feature>
<dbReference type="Gene3D" id="1.25.40.10">
    <property type="entry name" value="Tetratricopeptide repeat domain"/>
    <property type="match status" value="1"/>
</dbReference>
<dbReference type="GO" id="GO:0005697">
    <property type="term" value="C:telomerase holoenzyme complex"/>
    <property type="evidence" value="ECO:0007669"/>
    <property type="project" value="TreeGrafter"/>
</dbReference>
<feature type="domain" description="RNase NYN" evidence="4">
    <location>
        <begin position="1145"/>
        <end position="1300"/>
    </location>
</feature>
<feature type="compositionally biased region" description="Pro residues" evidence="2">
    <location>
        <begin position="1084"/>
        <end position="1095"/>
    </location>
</feature>
<dbReference type="InterPro" id="IPR045153">
    <property type="entry name" value="Est1/Ebs1-like"/>
</dbReference>
<gene>
    <name evidence="5" type="ORF">Vbra_1706</name>
</gene>
<feature type="region of interest" description="Disordered" evidence="2">
    <location>
        <begin position="988"/>
        <end position="1095"/>
    </location>
</feature>
<feature type="region of interest" description="Disordered" evidence="2">
    <location>
        <begin position="656"/>
        <end position="856"/>
    </location>
</feature>
<dbReference type="GO" id="GO:0042162">
    <property type="term" value="F:telomeric DNA binding"/>
    <property type="evidence" value="ECO:0007669"/>
    <property type="project" value="TreeGrafter"/>
</dbReference>
<evidence type="ECO:0008006" key="7">
    <source>
        <dbReference type="Google" id="ProtNLM"/>
    </source>
</evidence>
<dbReference type="Gene3D" id="3.40.50.11980">
    <property type="match status" value="1"/>
</dbReference>
<dbReference type="InterPro" id="IPR011990">
    <property type="entry name" value="TPR-like_helical_dom_sf"/>
</dbReference>
<organism evidence="5 6">
    <name type="scientific">Vitrella brassicaformis (strain CCMP3155)</name>
    <dbReference type="NCBI Taxonomy" id="1169540"/>
    <lineage>
        <taxon>Eukaryota</taxon>
        <taxon>Sar</taxon>
        <taxon>Alveolata</taxon>
        <taxon>Colpodellida</taxon>
        <taxon>Vitrellaceae</taxon>
        <taxon>Vitrella</taxon>
    </lineage>
</organism>
<dbReference type="PANTHER" id="PTHR15696">
    <property type="entry name" value="SMG-7 SUPPRESSOR WITH MORPHOLOGICAL EFFECT ON GENITALIA PROTEIN 7"/>
    <property type="match status" value="1"/>
</dbReference>
<dbReference type="Pfam" id="PF11977">
    <property type="entry name" value="RNase_Zc3h12a"/>
    <property type="match status" value="1"/>
</dbReference>
<reference evidence="5 6" key="1">
    <citation type="submission" date="2014-11" db="EMBL/GenBank/DDBJ databases">
        <authorList>
            <person name="Zhu J."/>
            <person name="Qi W."/>
            <person name="Song R."/>
        </authorList>
    </citation>
    <scope>NUCLEOTIDE SEQUENCE [LARGE SCALE GENOMIC DNA]</scope>
</reference>
<feature type="compositionally biased region" description="Low complexity" evidence="2">
    <location>
        <begin position="681"/>
        <end position="691"/>
    </location>
</feature>
<feature type="compositionally biased region" description="Low complexity" evidence="2">
    <location>
        <begin position="1073"/>
        <end position="1083"/>
    </location>
</feature>
<feature type="domain" description="DNA/RNA-binding" evidence="3">
    <location>
        <begin position="325"/>
        <end position="475"/>
    </location>
</feature>
<keyword evidence="1" id="KW-0175">Coiled coil</keyword>
<protein>
    <recommendedName>
        <fullName evidence="7">RNase NYN domain-containing protein</fullName>
    </recommendedName>
</protein>
<feature type="region of interest" description="Disordered" evidence="2">
    <location>
        <begin position="78"/>
        <end position="101"/>
    </location>
</feature>
<feature type="compositionally biased region" description="Low complexity" evidence="2">
    <location>
        <begin position="786"/>
        <end position="795"/>
    </location>
</feature>
<dbReference type="GO" id="GO:0070034">
    <property type="term" value="F:telomerase RNA binding"/>
    <property type="evidence" value="ECO:0007669"/>
    <property type="project" value="TreeGrafter"/>
</dbReference>
<evidence type="ECO:0000256" key="2">
    <source>
        <dbReference type="SAM" id="MobiDB-lite"/>
    </source>
</evidence>
<feature type="coiled-coil region" evidence="1">
    <location>
        <begin position="177"/>
        <end position="229"/>
    </location>
</feature>
<dbReference type="Pfam" id="PF10373">
    <property type="entry name" value="EST1_DNA_bind"/>
    <property type="match status" value="1"/>
</dbReference>
<dbReference type="EMBL" id="CDMY01000319">
    <property type="protein sequence ID" value="CEM02143.1"/>
    <property type="molecule type" value="Genomic_DNA"/>
</dbReference>
<evidence type="ECO:0000256" key="1">
    <source>
        <dbReference type="SAM" id="Coils"/>
    </source>
</evidence>
<feature type="compositionally biased region" description="Low complexity" evidence="2">
    <location>
        <begin position="918"/>
        <end position="927"/>
    </location>
</feature>
<feature type="region of interest" description="Disordered" evidence="2">
    <location>
        <begin position="871"/>
        <end position="929"/>
    </location>
</feature>
<sequence length="1312" mass="143484">MTDRTNRRGERELYVPPHHSSDRQRHDTSASPINGHPNVDVSSSRADHDTRRASASHGIFGRERQDQSQTLFSLFQHHTTGGQDDGAPTDPPQQQKQQPPAVIGAAPIPFSAQLAATGAAPSAAAAAAAGGGGDWLKNWGRAVRDKLAGRVRATLAESRVLPKQLVLLLWLEHYKFIKKMLDDIQQRKEAIAKHQQQQQQQEEADDGKLVQYQQSYSKAKQRLREFLETANDFYRQLVENVANDLTDMGGLQDNDASSSCSRHSLCHLYSQYGDIKRYQAVHIDNCSSLYQQTAEAGQKPSVDEILPLDIEDDARPLTALGEAWVFYAEALRQYPQEGKIWNQLGVVHGLLQVDIPGVVYYRYRSIACTFPFLNHEFLIGTMQKMGDEQTLAAKGKLVRPIDIFMQRFFRLHMMLYEKMSLERFAEHLEPCIESLRRALIGKQEAPLNALMLLHVVGMNISALVHASGVAKGLHEKARQVEVVEKEQLRGDKAKATQSQQQLENGHGEGAPEVTGGAEAPAKTVRDIYSELPLELCTSLPITEQHLERNDCASHALTLLVRSLGVIFESLTSPSSPAVQPCVLGLYWLRCNPELFTSVRRDVVRLREIVAQRAMAVSKTLRQTHQQPESLLTTGWLPEDRLLIGLVPFPPYMPPGAWDWDDAFDTSPPPAPPAPPPPPPQDDQQAIPSDADLSPPLKPVTPAAAAAGASDEQPVPTLPPGFDAAIGATDGGGGEAASSGPSPASSSRRWCDYEDELDDDSDGGEIMIWKKPQQQAAPPPPLPAPETLPQEELPAANGGGEHPSTAAGEGEGDASPTSMPTAMNPLLFVNEAAQAGGGAGGHGHEEEDEEGFGSPEDLAGRAMANAVVSSVFDSETPPDDNGHDDIDEEESGDAHDEEGEEEETDDVDAGGEASDEDTPTTTTGSSSSKMGRFFFGRKYWHKVVPSHPIHPGLNEMVEKDQAQDVRIMRLYALAADLPEVDMPQLRQGKRSYYPQPHSPMYPMRPRGRGLGHQPRGGRPKQKRAPHKQQARGKGAGRGGGGGRGSSFTYFSPHHQMAAARGGHPGGPMLPHFPPLQLQQQHQQQPVPPAPQPAVPSPQPFSRNPFAQGVNDVVLVHAPGSPVVSVMRAPQPPPPPPSTSSREVAPLIVLDASNIAMRHGGVTQKKFSVRGLQIVIEHFQGQGHRVVAFLPEYLSKFKEVGEAKRLVAMGMGSASKVPDDVKLLQQLIEKGSVVVTPPQDYDDSYCIGYAQRHDGCIVTNDMYRDWVEKVSPDNRLKAKQWTKTHLISYTWVQDEFVPNPDFQWPPPWTGGEIK</sequence>
<evidence type="ECO:0000259" key="4">
    <source>
        <dbReference type="Pfam" id="PF11977"/>
    </source>
</evidence>
<feature type="compositionally biased region" description="Gly residues" evidence="2">
    <location>
        <begin position="1032"/>
        <end position="1043"/>
    </location>
</feature>
<feature type="compositionally biased region" description="Acidic residues" evidence="2">
    <location>
        <begin position="884"/>
        <end position="917"/>
    </location>
</feature>
<evidence type="ECO:0000313" key="5">
    <source>
        <dbReference type="EMBL" id="CEM02143.1"/>
    </source>
</evidence>
<proteinExistence type="predicted"/>
<evidence type="ECO:0000313" key="6">
    <source>
        <dbReference type="Proteomes" id="UP000041254"/>
    </source>
</evidence>
<dbReference type="SUPFAM" id="SSF48452">
    <property type="entry name" value="TPR-like"/>
    <property type="match status" value="1"/>
</dbReference>